<feature type="binding site" evidence="11">
    <location>
        <position position="162"/>
    </location>
    <ligand>
        <name>CTP</name>
        <dbReference type="ChEBI" id="CHEBI:37563"/>
    </ligand>
</feature>
<evidence type="ECO:0000256" key="9">
    <source>
        <dbReference type="ARBA" id="ARBA00022842"/>
    </source>
</evidence>
<evidence type="ECO:0000256" key="5">
    <source>
        <dbReference type="ARBA" id="ARBA00022723"/>
    </source>
</evidence>
<feature type="binding site" evidence="11">
    <location>
        <position position="47"/>
    </location>
    <ligand>
        <name>Mg(2+)</name>
        <dbReference type="ChEBI" id="CHEBI:18420"/>
    </ligand>
</feature>
<evidence type="ECO:0000259" key="12">
    <source>
        <dbReference type="Pfam" id="PF01743"/>
    </source>
</evidence>
<evidence type="ECO:0000259" key="14">
    <source>
        <dbReference type="Pfam" id="PF13735"/>
    </source>
</evidence>
<comment type="cofactor">
    <cofactor evidence="1 11">
        <name>Mg(2+)</name>
        <dbReference type="ChEBI" id="CHEBI:18420"/>
    </cofactor>
</comment>
<evidence type="ECO:0000313" key="16">
    <source>
        <dbReference type="Proteomes" id="UP000524462"/>
    </source>
</evidence>
<sequence>MKLITLPSEFQKALPILKKIKEAGYEAYFVGGSVRDVLLNRPIHDVDIATSSYPEETKAIFTRTVDLGVEHGTVLVLEGGGEYEITTFRTEDVYVDYRRPSQVSFVRSLEEDLKRRDFTVNALALDEDGEIIDKFNGLDDLKARRLRAVGKAQDRFEEDALRIMRGFRFAATLDFTVEETTFCAMAEQAHLLTKISVERIFIEFDKLLMSKHWRCGLELLVNAQAYQFLPDLAGQKINLQMMMSNLQTTFNFTESAQAWASLIVSLDISNSKAFLKKWKTSNEFQKKVDQIVSLYRLRQKQELDKWSLYSYGKEIAILCEELRQAQALEVNFSRIQDLDEALAIHDKHEIVINGRYLMQELGMSAGPELGKTLNHIEEAIVRGQLINDLPTIREYIIEELRNE</sequence>
<comment type="function">
    <text evidence="11">Catalyzes the addition and repair of the essential 3'-terminal CCA sequence in tRNAs without using a nucleic acid template. Adds these three nucleotides in the order of C, C, and A to the tRNA nucleotide-73, using CTP and ATP as substrates and producing inorganic pyrophosphate. tRNA 3'-terminal CCA addition is required both for tRNA processing and repair. Also involved in tRNA surveillance by mediating tandem CCA addition to generate a CCACCA at the 3' terminus of unstable tRNAs. While stable tRNAs receive only 3'-terminal CCA, unstable tRNAs are marked with CCACCA and rapidly degraded.</text>
</comment>
<reference evidence="15 16" key="1">
    <citation type="submission" date="2020-07" db="EMBL/GenBank/DDBJ databases">
        <title>Molecular and genomic characterization of Streptococcus porcinus isolated from diseased swine in Brazil.</title>
        <authorList>
            <person name="Moreno L.Z."/>
            <person name="Matajira C.E.C."/>
            <person name="Poor A.P."/>
            <person name="Dutra M.C."/>
            <person name="Moreno A.M."/>
        </authorList>
    </citation>
    <scope>NUCLEOTIDE SEQUENCE [LARGE SCALE GENOMIC DNA]</scope>
    <source>
        <strain evidence="15 16">SP0816-2</strain>
    </source>
</reference>
<organism evidence="15 16">
    <name type="scientific">Streptococcus porcinus</name>
    <dbReference type="NCBI Taxonomy" id="1340"/>
    <lineage>
        <taxon>Bacteria</taxon>
        <taxon>Bacillati</taxon>
        <taxon>Bacillota</taxon>
        <taxon>Bacilli</taxon>
        <taxon>Lactobacillales</taxon>
        <taxon>Streptococcaceae</taxon>
        <taxon>Streptococcus</taxon>
    </lineage>
</organism>
<feature type="binding site" evidence="11">
    <location>
        <position position="32"/>
    </location>
    <ligand>
        <name>CTP</name>
        <dbReference type="ChEBI" id="CHEBI:37563"/>
    </ligand>
</feature>
<evidence type="ECO:0000256" key="2">
    <source>
        <dbReference type="ARBA" id="ARBA00022679"/>
    </source>
</evidence>
<comment type="similarity">
    <text evidence="11">Belongs to the tRNA nucleotidyltransferase/poly(A) polymerase family. Bacterial CCA-adding enzyme type 3 subfamily.</text>
</comment>
<dbReference type="NCBIfam" id="NF009814">
    <property type="entry name" value="PRK13299.1"/>
    <property type="match status" value="1"/>
</dbReference>
<dbReference type="Pfam" id="PF12627">
    <property type="entry name" value="PolyA_pol_RNAbd"/>
    <property type="match status" value="1"/>
</dbReference>
<dbReference type="AlphaFoldDB" id="A0A4U9YSM0"/>
<feature type="binding site" evidence="11">
    <location>
        <position position="168"/>
    </location>
    <ligand>
        <name>ATP</name>
        <dbReference type="ChEBI" id="CHEBI:30616"/>
    </ligand>
</feature>
<keyword evidence="9 11" id="KW-0460">Magnesium</keyword>
<evidence type="ECO:0000256" key="11">
    <source>
        <dbReference type="HAMAP-Rule" id="MF_01263"/>
    </source>
</evidence>
<evidence type="ECO:0000256" key="1">
    <source>
        <dbReference type="ARBA" id="ARBA00001946"/>
    </source>
</evidence>
<evidence type="ECO:0000256" key="4">
    <source>
        <dbReference type="ARBA" id="ARBA00022695"/>
    </source>
</evidence>
<dbReference type="CDD" id="cd05398">
    <property type="entry name" value="NT_ClassII-CCAase"/>
    <property type="match status" value="1"/>
</dbReference>
<keyword evidence="7 11" id="KW-0692">RNA repair</keyword>
<dbReference type="SUPFAM" id="SSF81301">
    <property type="entry name" value="Nucleotidyltransferase"/>
    <property type="match status" value="1"/>
</dbReference>
<dbReference type="InterPro" id="IPR023068">
    <property type="entry name" value="CCA-adding_enz_firmicutes"/>
</dbReference>
<evidence type="ECO:0000259" key="13">
    <source>
        <dbReference type="Pfam" id="PF12627"/>
    </source>
</evidence>
<dbReference type="RefSeq" id="WP_138082059.1">
    <property type="nucleotide sequence ID" value="NZ_JACEGE010000002.1"/>
</dbReference>
<dbReference type="EC" id="2.7.7.72" evidence="11"/>
<comment type="subunit">
    <text evidence="11">Homodimer.</text>
</comment>
<feature type="binding site" evidence="11">
    <location>
        <position position="32"/>
    </location>
    <ligand>
        <name>ATP</name>
        <dbReference type="ChEBI" id="CHEBI:30616"/>
    </ligand>
</feature>
<name>A0A4U9YSM0_STRPO</name>
<dbReference type="GO" id="GO:0000049">
    <property type="term" value="F:tRNA binding"/>
    <property type="evidence" value="ECO:0007669"/>
    <property type="project" value="UniProtKB-UniRule"/>
</dbReference>
<feature type="binding site" evidence="11">
    <location>
        <position position="165"/>
    </location>
    <ligand>
        <name>CTP</name>
        <dbReference type="ChEBI" id="CHEBI:37563"/>
    </ligand>
</feature>
<comment type="miscellaneous">
    <text evidence="11">A single active site specifically recognizes both ATP and CTP and is responsible for their addition.</text>
</comment>
<evidence type="ECO:0000256" key="7">
    <source>
        <dbReference type="ARBA" id="ARBA00022800"/>
    </source>
</evidence>
<protein>
    <recommendedName>
        <fullName evidence="11">CCA-adding enzyme</fullName>
        <ecNumber evidence="11">2.7.7.72</ecNumber>
    </recommendedName>
    <alternativeName>
        <fullName evidence="11">CCA tRNA nucleotidyltransferase</fullName>
    </alternativeName>
    <alternativeName>
        <fullName evidence="11">tRNA CCA-pyrophosphorylase</fullName>
    </alternativeName>
    <alternativeName>
        <fullName evidence="11">tRNA adenylyl-/cytidylyl- transferase</fullName>
    </alternativeName>
    <alternativeName>
        <fullName evidence="11">tRNA nucleotidyltransferase</fullName>
    </alternativeName>
    <alternativeName>
        <fullName evidence="11">tRNA-NT</fullName>
    </alternativeName>
</protein>
<dbReference type="GO" id="GO:0000287">
    <property type="term" value="F:magnesium ion binding"/>
    <property type="evidence" value="ECO:0007669"/>
    <property type="project" value="UniProtKB-UniRule"/>
</dbReference>
<dbReference type="Pfam" id="PF13735">
    <property type="entry name" value="tRNA_NucTran2_2"/>
    <property type="match status" value="1"/>
</dbReference>
<dbReference type="Gene3D" id="3.30.460.10">
    <property type="entry name" value="Beta Polymerase, domain 2"/>
    <property type="match status" value="1"/>
</dbReference>
<feature type="binding site" evidence="11">
    <location>
        <position position="159"/>
    </location>
    <ligand>
        <name>ATP</name>
        <dbReference type="ChEBI" id="CHEBI:30616"/>
    </ligand>
</feature>
<feature type="binding site" evidence="11">
    <location>
        <position position="116"/>
    </location>
    <ligand>
        <name>ATP</name>
        <dbReference type="ChEBI" id="CHEBI:30616"/>
    </ligand>
</feature>
<dbReference type="Gene3D" id="1.20.58.560">
    <property type="match status" value="1"/>
</dbReference>
<dbReference type="HAMAP" id="MF_01263">
    <property type="entry name" value="CCA_bact_type3"/>
    <property type="match status" value="1"/>
</dbReference>
<dbReference type="InterPro" id="IPR002646">
    <property type="entry name" value="PolA_pol_head_dom"/>
</dbReference>
<keyword evidence="10 11" id="KW-0694">RNA-binding</keyword>
<evidence type="ECO:0000313" key="15">
    <source>
        <dbReference type="EMBL" id="MBA2794971.1"/>
    </source>
</evidence>
<keyword evidence="3 11" id="KW-0819">tRNA processing</keyword>
<feature type="binding site" evidence="11">
    <location>
        <position position="165"/>
    </location>
    <ligand>
        <name>ATP</name>
        <dbReference type="ChEBI" id="CHEBI:30616"/>
    </ligand>
</feature>
<feature type="binding site" evidence="11">
    <location>
        <position position="162"/>
    </location>
    <ligand>
        <name>ATP</name>
        <dbReference type="ChEBI" id="CHEBI:30616"/>
    </ligand>
</feature>
<evidence type="ECO:0000256" key="10">
    <source>
        <dbReference type="ARBA" id="ARBA00022884"/>
    </source>
</evidence>
<feature type="domain" description="Poly A polymerase head" evidence="12">
    <location>
        <begin position="27"/>
        <end position="147"/>
    </location>
</feature>
<feature type="binding site" evidence="11">
    <location>
        <position position="35"/>
    </location>
    <ligand>
        <name>CTP</name>
        <dbReference type="ChEBI" id="CHEBI:37563"/>
    </ligand>
</feature>
<keyword evidence="4 11" id="KW-0548">Nucleotidyltransferase</keyword>
<dbReference type="InterPro" id="IPR043519">
    <property type="entry name" value="NT_sf"/>
</dbReference>
<dbReference type="PANTHER" id="PTHR46173:SF1">
    <property type="entry name" value="CCA TRNA NUCLEOTIDYLTRANSFERASE 1, MITOCHONDRIAL"/>
    <property type="match status" value="1"/>
</dbReference>
<keyword evidence="5 11" id="KW-0479">Metal-binding</keyword>
<keyword evidence="6 11" id="KW-0547">Nucleotide-binding</keyword>
<evidence type="ECO:0000256" key="8">
    <source>
        <dbReference type="ARBA" id="ARBA00022840"/>
    </source>
</evidence>
<dbReference type="Gene3D" id="1.10.246.80">
    <property type="match status" value="1"/>
</dbReference>
<evidence type="ECO:0000256" key="6">
    <source>
        <dbReference type="ARBA" id="ARBA00022741"/>
    </source>
</evidence>
<dbReference type="PANTHER" id="PTHR46173">
    <property type="entry name" value="CCA TRNA NUCLEOTIDYLTRANSFERASE 1, MITOCHONDRIAL"/>
    <property type="match status" value="1"/>
</dbReference>
<dbReference type="EMBL" id="JACEGE010000002">
    <property type="protein sequence ID" value="MBA2794971.1"/>
    <property type="molecule type" value="Genomic_DNA"/>
</dbReference>
<feature type="binding site" evidence="11">
    <location>
        <position position="159"/>
    </location>
    <ligand>
        <name>CTP</name>
        <dbReference type="ChEBI" id="CHEBI:37563"/>
    </ligand>
</feature>
<keyword evidence="2 11" id="KW-0808">Transferase</keyword>
<dbReference type="InterPro" id="IPR032810">
    <property type="entry name" value="CCA-adding_enz_C"/>
</dbReference>
<gene>
    <name evidence="11" type="primary">cca</name>
    <name evidence="15" type="ORF">H1B29_00465</name>
</gene>
<dbReference type="GO" id="GO:0004810">
    <property type="term" value="F:CCA tRNA nucleotidyltransferase activity"/>
    <property type="evidence" value="ECO:0007669"/>
    <property type="project" value="UniProtKB-UniRule"/>
</dbReference>
<accession>A0A4U9YSM0</accession>
<dbReference type="GO" id="GO:0001680">
    <property type="term" value="P:tRNA 3'-terminal CCA addition"/>
    <property type="evidence" value="ECO:0007669"/>
    <property type="project" value="UniProtKB-UniRule"/>
</dbReference>
<feature type="binding site" evidence="11">
    <location>
        <position position="35"/>
    </location>
    <ligand>
        <name>ATP</name>
        <dbReference type="ChEBI" id="CHEBI:30616"/>
    </ligand>
</feature>
<feature type="domain" description="CCA-adding enzyme C-terminal" evidence="14">
    <location>
        <begin position="250"/>
        <end position="394"/>
    </location>
</feature>
<dbReference type="Gene3D" id="1.10.110.30">
    <property type="match status" value="1"/>
</dbReference>
<feature type="binding site" evidence="11">
    <location>
        <position position="116"/>
    </location>
    <ligand>
        <name>CTP</name>
        <dbReference type="ChEBI" id="CHEBI:37563"/>
    </ligand>
</feature>
<dbReference type="GO" id="GO:0042245">
    <property type="term" value="P:RNA repair"/>
    <property type="evidence" value="ECO:0007669"/>
    <property type="project" value="UniProtKB-KW"/>
</dbReference>
<dbReference type="InterPro" id="IPR032828">
    <property type="entry name" value="PolyA_RNA-bd"/>
</dbReference>
<comment type="caution">
    <text evidence="15">The sequence shown here is derived from an EMBL/GenBank/DDBJ whole genome shotgun (WGS) entry which is preliminary data.</text>
</comment>
<comment type="catalytic activity">
    <reaction evidence="11">
        <text>a tRNA precursor + 2 CTP + ATP = a tRNA with a 3' CCA end + 3 diphosphate</text>
        <dbReference type="Rhea" id="RHEA:14433"/>
        <dbReference type="Rhea" id="RHEA-COMP:10465"/>
        <dbReference type="Rhea" id="RHEA-COMP:10468"/>
        <dbReference type="ChEBI" id="CHEBI:30616"/>
        <dbReference type="ChEBI" id="CHEBI:33019"/>
        <dbReference type="ChEBI" id="CHEBI:37563"/>
        <dbReference type="ChEBI" id="CHEBI:74896"/>
        <dbReference type="ChEBI" id="CHEBI:83071"/>
        <dbReference type="EC" id="2.7.7.72"/>
    </reaction>
</comment>
<dbReference type="GO" id="GO:0005524">
    <property type="term" value="F:ATP binding"/>
    <property type="evidence" value="ECO:0007669"/>
    <property type="project" value="UniProtKB-UniRule"/>
</dbReference>
<evidence type="ECO:0000256" key="3">
    <source>
        <dbReference type="ARBA" id="ARBA00022694"/>
    </source>
</evidence>
<proteinExistence type="inferred from homology"/>
<comment type="catalytic activity">
    <reaction evidence="11">
        <text>a tRNA with a 3' CCA end + 2 CTP + ATP = a tRNA with a 3' CCACCA end + 3 diphosphate</text>
        <dbReference type="Rhea" id="RHEA:76235"/>
        <dbReference type="Rhea" id="RHEA-COMP:10468"/>
        <dbReference type="Rhea" id="RHEA-COMP:18655"/>
        <dbReference type="ChEBI" id="CHEBI:30616"/>
        <dbReference type="ChEBI" id="CHEBI:33019"/>
        <dbReference type="ChEBI" id="CHEBI:37563"/>
        <dbReference type="ChEBI" id="CHEBI:83071"/>
        <dbReference type="ChEBI" id="CHEBI:195187"/>
    </reaction>
</comment>
<feature type="binding site" evidence="11">
    <location>
        <position position="168"/>
    </location>
    <ligand>
        <name>CTP</name>
        <dbReference type="ChEBI" id="CHEBI:37563"/>
    </ligand>
</feature>
<feature type="binding site" evidence="11">
    <location>
        <position position="45"/>
    </location>
    <ligand>
        <name>Mg(2+)</name>
        <dbReference type="ChEBI" id="CHEBI:18420"/>
    </ligand>
</feature>
<keyword evidence="8 11" id="KW-0067">ATP-binding</keyword>
<dbReference type="InterPro" id="IPR050264">
    <property type="entry name" value="Bact_CCA-adding_enz_type3_sf"/>
</dbReference>
<dbReference type="Pfam" id="PF01743">
    <property type="entry name" value="PolyA_pol"/>
    <property type="match status" value="1"/>
</dbReference>
<feature type="domain" description="tRNA nucleotidyltransferase/poly(A) polymerase RNA and SrmB- binding" evidence="13">
    <location>
        <begin position="174"/>
        <end position="232"/>
    </location>
</feature>
<dbReference type="SUPFAM" id="SSF81891">
    <property type="entry name" value="Poly A polymerase C-terminal region-like"/>
    <property type="match status" value="1"/>
</dbReference>
<dbReference type="Proteomes" id="UP000524462">
    <property type="component" value="Unassembled WGS sequence"/>
</dbReference>